<reference evidence="2 3" key="1">
    <citation type="journal article" date="2009" name="Nature">
        <title>The Sorghum bicolor genome and the diversification of grasses.</title>
        <authorList>
            <person name="Paterson A.H."/>
            <person name="Bowers J.E."/>
            <person name="Bruggmann R."/>
            <person name="Dubchak I."/>
            <person name="Grimwood J."/>
            <person name="Gundlach H."/>
            <person name="Haberer G."/>
            <person name="Hellsten U."/>
            <person name="Mitros T."/>
            <person name="Poliakov A."/>
            <person name="Schmutz J."/>
            <person name="Spannagl M."/>
            <person name="Tang H."/>
            <person name="Wang X."/>
            <person name="Wicker T."/>
            <person name="Bharti A.K."/>
            <person name="Chapman J."/>
            <person name="Feltus F.A."/>
            <person name="Gowik U."/>
            <person name="Grigoriev I.V."/>
            <person name="Lyons E."/>
            <person name="Maher C.A."/>
            <person name="Martis M."/>
            <person name="Narechania A."/>
            <person name="Otillar R.P."/>
            <person name="Penning B.W."/>
            <person name="Salamov A.A."/>
            <person name="Wang Y."/>
            <person name="Zhang L."/>
            <person name="Carpita N.C."/>
            <person name="Freeling M."/>
            <person name="Gingle A.R."/>
            <person name="Hash C.T."/>
            <person name="Keller B."/>
            <person name="Klein P."/>
            <person name="Kresovich S."/>
            <person name="McCann M.C."/>
            <person name="Ming R."/>
            <person name="Peterson D.G."/>
            <person name="Mehboob-ur-Rahman"/>
            <person name="Ware D."/>
            <person name="Westhoff P."/>
            <person name="Mayer K.F."/>
            <person name="Messing J."/>
            <person name="Rokhsar D.S."/>
        </authorList>
    </citation>
    <scope>NUCLEOTIDE SEQUENCE [LARGE SCALE GENOMIC DNA]</scope>
    <source>
        <strain evidence="3">cv. BTx623</strain>
    </source>
</reference>
<gene>
    <name evidence="2" type="ORF">SORBI_3001G185450</name>
</gene>
<protein>
    <submittedName>
        <fullName evidence="2">Uncharacterized protein</fullName>
    </submittedName>
</protein>
<evidence type="ECO:0000313" key="3">
    <source>
        <dbReference type="Proteomes" id="UP000000768"/>
    </source>
</evidence>
<dbReference type="AlphaFoldDB" id="A0A1Z5S698"/>
<dbReference type="InParanoid" id="A0A1Z5S698"/>
<reference evidence="3" key="2">
    <citation type="journal article" date="2018" name="Plant J.">
        <title>The Sorghum bicolor reference genome: improved assembly, gene annotations, a transcriptome atlas, and signatures of genome organization.</title>
        <authorList>
            <person name="McCormick R.F."/>
            <person name="Truong S.K."/>
            <person name="Sreedasyam A."/>
            <person name="Jenkins J."/>
            <person name="Shu S."/>
            <person name="Sims D."/>
            <person name="Kennedy M."/>
            <person name="Amirebrahimi M."/>
            <person name="Weers B.D."/>
            <person name="McKinley B."/>
            <person name="Mattison A."/>
            <person name="Morishige D.T."/>
            <person name="Grimwood J."/>
            <person name="Schmutz J."/>
            <person name="Mullet J.E."/>
        </authorList>
    </citation>
    <scope>NUCLEOTIDE SEQUENCE [LARGE SCALE GENOMIC DNA]</scope>
    <source>
        <strain evidence="3">cv. BTx623</strain>
    </source>
</reference>
<keyword evidence="3" id="KW-1185">Reference proteome</keyword>
<accession>A0A1Z5S698</accession>
<feature type="region of interest" description="Disordered" evidence="1">
    <location>
        <begin position="1"/>
        <end position="35"/>
    </location>
</feature>
<name>A0A1Z5S698_SORBI</name>
<evidence type="ECO:0000256" key="1">
    <source>
        <dbReference type="SAM" id="MobiDB-lite"/>
    </source>
</evidence>
<organism evidence="2 3">
    <name type="scientific">Sorghum bicolor</name>
    <name type="common">Sorghum</name>
    <name type="synonym">Sorghum vulgare</name>
    <dbReference type="NCBI Taxonomy" id="4558"/>
    <lineage>
        <taxon>Eukaryota</taxon>
        <taxon>Viridiplantae</taxon>
        <taxon>Streptophyta</taxon>
        <taxon>Embryophyta</taxon>
        <taxon>Tracheophyta</taxon>
        <taxon>Spermatophyta</taxon>
        <taxon>Magnoliopsida</taxon>
        <taxon>Liliopsida</taxon>
        <taxon>Poales</taxon>
        <taxon>Poaceae</taxon>
        <taxon>PACMAD clade</taxon>
        <taxon>Panicoideae</taxon>
        <taxon>Andropogonodae</taxon>
        <taxon>Andropogoneae</taxon>
        <taxon>Sorghinae</taxon>
        <taxon>Sorghum</taxon>
    </lineage>
</organism>
<dbReference type="EMBL" id="CM000760">
    <property type="protein sequence ID" value="OQU91461.1"/>
    <property type="molecule type" value="Genomic_DNA"/>
</dbReference>
<proteinExistence type="predicted"/>
<sequence>MLSCQEHTKPDRSEEPSARPAGFVSDDAKKRRERDALPPVEVCIHAAPTTTWAGGTITRDHQFITPPPAGNHTCYASWVRRARPPLADNEGGRLLAIAHPPGGARRVFKLKPGDVPIRCSTNRHQEMAKSLPVCHCFLLLSYYLTPDDDDDTSIGLLLYTWSVWRAA</sequence>
<evidence type="ECO:0000313" key="2">
    <source>
        <dbReference type="EMBL" id="OQU91461.1"/>
    </source>
</evidence>
<feature type="compositionally biased region" description="Basic and acidic residues" evidence="1">
    <location>
        <begin position="1"/>
        <end position="17"/>
    </location>
</feature>
<dbReference type="Gramene" id="OQU91461">
    <property type="protein sequence ID" value="OQU91461"/>
    <property type="gene ID" value="SORBI_3001G185450"/>
</dbReference>
<dbReference type="Proteomes" id="UP000000768">
    <property type="component" value="Chromosome 1"/>
</dbReference>
<feature type="compositionally biased region" description="Basic and acidic residues" evidence="1">
    <location>
        <begin position="26"/>
        <end position="35"/>
    </location>
</feature>